<evidence type="ECO:0000313" key="10">
    <source>
        <dbReference type="Proteomes" id="UP000078542"/>
    </source>
</evidence>
<evidence type="ECO:0000256" key="3">
    <source>
        <dbReference type="ARBA" id="ARBA00022845"/>
    </source>
</evidence>
<reference evidence="9 10" key="1">
    <citation type="submission" date="2016-03" db="EMBL/GenBank/DDBJ databases">
        <title>Cyphomyrmex costatus WGS genome.</title>
        <authorList>
            <person name="Nygaard S."/>
            <person name="Hu H."/>
            <person name="Boomsma J."/>
            <person name="Zhang G."/>
        </authorList>
    </citation>
    <scope>NUCLEOTIDE SEQUENCE [LARGE SCALE GENOMIC DNA]</scope>
    <source>
        <strain evidence="9">MS0001</strain>
        <tissue evidence="9">Whole body</tissue>
    </source>
</reference>
<sequence>EIDRKQNTEVASSGEFPPEYLIKHPLQNTWTLWYYEPDRTKTWEESQREITSFDTAEDFWSLYNHIKTASELRQGCDYSMFKQGIRPMWEDDQNKCGGRWLINLDKKQRTTDLDNFWLEILLCMIGEAFNEYSDDVCGAVVNIRPKGDKLGVWTSNADCADSVMEIGRKLKERLRITSKTTMGYQVHKDTMISARQISKRYDMQNSVLQKLRALKPKNALSLSYRDTTPSLFNLMNTIPRIVNYNSCTMQKIDDQWRRLPLFAATFSKDIQEVDVDIFWNEVSNKKGAAEKSEFDELARFALDALCLPHSNADCERIFSRVNLIKTKYRNKLKIETVNGSILATECVKRQCAEEEKSNCVTFKPTEKMFERMTANVLYPKQKKRNEIEEDSSSDTEIIL</sequence>
<dbReference type="InterPro" id="IPR001040">
    <property type="entry name" value="TIF_eIF_4E"/>
</dbReference>
<evidence type="ECO:0000256" key="5">
    <source>
        <dbReference type="ARBA" id="ARBA00022917"/>
    </source>
</evidence>
<dbReference type="GO" id="GO:0003743">
    <property type="term" value="F:translation initiation factor activity"/>
    <property type="evidence" value="ECO:0007669"/>
    <property type="project" value="UniProtKB-KW"/>
</dbReference>
<dbReference type="EMBL" id="KQ977412">
    <property type="protein sequence ID" value="KYN02907.1"/>
    <property type="molecule type" value="Genomic_DNA"/>
</dbReference>
<keyword evidence="5 7" id="KW-0648">Protein biosynthesis</keyword>
<dbReference type="GO" id="GO:0000340">
    <property type="term" value="F:RNA 7-methylguanosine cap binding"/>
    <property type="evidence" value="ECO:0007669"/>
    <property type="project" value="UniProtKB-ARBA"/>
</dbReference>
<dbReference type="PROSITE" id="PS00813">
    <property type="entry name" value="IF4E"/>
    <property type="match status" value="1"/>
</dbReference>
<keyword evidence="3" id="KW-0810">Translation regulation</keyword>
<evidence type="ECO:0000256" key="2">
    <source>
        <dbReference type="ARBA" id="ARBA00022540"/>
    </source>
</evidence>
<evidence type="ECO:0000259" key="8">
    <source>
        <dbReference type="Pfam" id="PF05699"/>
    </source>
</evidence>
<dbReference type="InterPro" id="IPR012337">
    <property type="entry name" value="RNaseH-like_sf"/>
</dbReference>
<dbReference type="PANTHER" id="PTHR11960:SF8">
    <property type="entry name" value="EUKARYOTIC TRANSLATION INITIATION FACTOR 4E1-RELATED"/>
    <property type="match status" value="1"/>
</dbReference>
<dbReference type="Pfam" id="PF01652">
    <property type="entry name" value="IF4E"/>
    <property type="match status" value="1"/>
</dbReference>
<dbReference type="InterPro" id="IPR023398">
    <property type="entry name" value="TIF_eIF4e-like"/>
</dbReference>
<dbReference type="Proteomes" id="UP000078542">
    <property type="component" value="Unassembled WGS sequence"/>
</dbReference>
<accession>A0A151IJ30</accession>
<dbReference type="Gene3D" id="3.30.760.10">
    <property type="entry name" value="RNA Cap, Translation Initiation Factor Eif4e"/>
    <property type="match status" value="1"/>
</dbReference>
<dbReference type="AlphaFoldDB" id="A0A151IJ30"/>
<feature type="domain" description="HAT C-terminal dimerisation" evidence="8">
    <location>
        <begin position="273"/>
        <end position="338"/>
    </location>
</feature>
<dbReference type="SUPFAM" id="SSF55418">
    <property type="entry name" value="eIF4e-like"/>
    <property type="match status" value="1"/>
</dbReference>
<dbReference type="PANTHER" id="PTHR11960">
    <property type="entry name" value="EUKARYOTIC TRANSLATION INITIATION FACTOR 4E RELATED"/>
    <property type="match status" value="1"/>
</dbReference>
<dbReference type="SUPFAM" id="SSF53098">
    <property type="entry name" value="Ribonuclease H-like"/>
    <property type="match status" value="1"/>
</dbReference>
<dbReference type="GO" id="GO:0046983">
    <property type="term" value="F:protein dimerization activity"/>
    <property type="evidence" value="ECO:0007669"/>
    <property type="project" value="InterPro"/>
</dbReference>
<dbReference type="InterPro" id="IPR019770">
    <property type="entry name" value="TIF_eIF_4E_CS"/>
</dbReference>
<dbReference type="STRING" id="456900.A0A151IJ30"/>
<evidence type="ECO:0000256" key="6">
    <source>
        <dbReference type="ARBA" id="ARBA00032656"/>
    </source>
</evidence>
<name>A0A151IJ30_9HYME</name>
<proteinExistence type="inferred from homology"/>
<organism evidence="9 10">
    <name type="scientific">Cyphomyrmex costatus</name>
    <dbReference type="NCBI Taxonomy" id="456900"/>
    <lineage>
        <taxon>Eukaryota</taxon>
        <taxon>Metazoa</taxon>
        <taxon>Ecdysozoa</taxon>
        <taxon>Arthropoda</taxon>
        <taxon>Hexapoda</taxon>
        <taxon>Insecta</taxon>
        <taxon>Pterygota</taxon>
        <taxon>Neoptera</taxon>
        <taxon>Endopterygota</taxon>
        <taxon>Hymenoptera</taxon>
        <taxon>Apocrita</taxon>
        <taxon>Aculeata</taxon>
        <taxon>Formicoidea</taxon>
        <taxon>Formicidae</taxon>
        <taxon>Myrmicinae</taxon>
        <taxon>Cyphomyrmex</taxon>
    </lineage>
</organism>
<evidence type="ECO:0000256" key="1">
    <source>
        <dbReference type="ARBA" id="ARBA00009860"/>
    </source>
</evidence>
<evidence type="ECO:0000256" key="4">
    <source>
        <dbReference type="ARBA" id="ARBA00022884"/>
    </source>
</evidence>
<dbReference type="GO" id="GO:0016281">
    <property type="term" value="C:eukaryotic translation initiation factor 4F complex"/>
    <property type="evidence" value="ECO:0007669"/>
    <property type="project" value="TreeGrafter"/>
</dbReference>
<evidence type="ECO:0000313" key="9">
    <source>
        <dbReference type="EMBL" id="KYN02907.1"/>
    </source>
</evidence>
<protein>
    <recommendedName>
        <fullName evidence="6">eIF-4F 25 kDa subunit</fullName>
    </recommendedName>
</protein>
<gene>
    <name evidence="9" type="ORF">ALC62_06306</name>
</gene>
<dbReference type="GO" id="GO:0006417">
    <property type="term" value="P:regulation of translation"/>
    <property type="evidence" value="ECO:0007669"/>
    <property type="project" value="UniProtKB-KW"/>
</dbReference>
<evidence type="ECO:0000256" key="7">
    <source>
        <dbReference type="RuleBase" id="RU004374"/>
    </source>
</evidence>
<keyword evidence="10" id="KW-1185">Reference proteome</keyword>
<keyword evidence="2 7" id="KW-0396">Initiation factor</keyword>
<comment type="similarity">
    <text evidence="1 7">Belongs to the eukaryotic initiation factor 4E family.</text>
</comment>
<keyword evidence="4 7" id="KW-0694">RNA-binding</keyword>
<dbReference type="InterPro" id="IPR008906">
    <property type="entry name" value="HATC_C_dom"/>
</dbReference>
<feature type="non-terminal residue" evidence="9">
    <location>
        <position position="1"/>
    </location>
</feature>
<dbReference type="Pfam" id="PF05699">
    <property type="entry name" value="Dimer_Tnp_hAT"/>
    <property type="match status" value="1"/>
</dbReference>